<accession>A0A832E0X0</accession>
<dbReference type="Pfam" id="PF07885">
    <property type="entry name" value="Ion_trans_2"/>
    <property type="match status" value="1"/>
</dbReference>
<evidence type="ECO:0000256" key="1">
    <source>
        <dbReference type="SAM" id="Phobius"/>
    </source>
</evidence>
<dbReference type="EMBL" id="DSPJ01000064">
    <property type="protein sequence ID" value="HEX61976.1"/>
    <property type="molecule type" value="Genomic_DNA"/>
</dbReference>
<feature type="transmembrane region" description="Helical" evidence="1">
    <location>
        <begin position="12"/>
        <end position="32"/>
    </location>
</feature>
<name>A0A832E0X0_UNCKA</name>
<feature type="transmembrane region" description="Helical" evidence="1">
    <location>
        <begin position="65"/>
        <end position="90"/>
    </location>
</feature>
<sequence>MARRRSFRTDFTVLSVFFVLILISATIFYRLMEGWSWMDSFYFSSTTLITIGHAELLPSTDLSKLFTIVLSFVGVATFLGLITLVAGELLKEEEA</sequence>
<reference evidence="3" key="1">
    <citation type="journal article" date="2020" name="mSystems">
        <title>Genome- and Community-Level Interaction Insights into Carbon Utilization and Element Cycling Functions of Hydrothermarchaeota in Hydrothermal Sediment.</title>
        <authorList>
            <person name="Zhou Z."/>
            <person name="Liu Y."/>
            <person name="Xu W."/>
            <person name="Pan J."/>
            <person name="Luo Z.H."/>
            <person name="Li M."/>
        </authorList>
    </citation>
    <scope>NUCLEOTIDE SEQUENCE [LARGE SCALE GENOMIC DNA]</scope>
    <source>
        <strain evidence="3">SpSt-361</strain>
    </source>
</reference>
<gene>
    <name evidence="3" type="ORF">ENR01_02360</name>
</gene>
<keyword evidence="3" id="KW-0813">Transport</keyword>
<proteinExistence type="predicted"/>
<keyword evidence="3" id="KW-0407">Ion channel</keyword>
<keyword evidence="1" id="KW-0812">Transmembrane</keyword>
<comment type="caution">
    <text evidence="3">The sequence shown here is derived from an EMBL/GenBank/DDBJ whole genome shotgun (WGS) entry which is preliminary data.</text>
</comment>
<organism evidence="3">
    <name type="scientific">candidate division WWE3 bacterium</name>
    <dbReference type="NCBI Taxonomy" id="2053526"/>
    <lineage>
        <taxon>Bacteria</taxon>
        <taxon>Katanobacteria</taxon>
    </lineage>
</organism>
<dbReference type="AlphaFoldDB" id="A0A832E0X0"/>
<dbReference type="SUPFAM" id="SSF81324">
    <property type="entry name" value="Voltage-gated potassium channels"/>
    <property type="match status" value="1"/>
</dbReference>
<evidence type="ECO:0000313" key="3">
    <source>
        <dbReference type="EMBL" id="HEX61976.1"/>
    </source>
</evidence>
<keyword evidence="1" id="KW-1133">Transmembrane helix</keyword>
<dbReference type="Gene3D" id="1.10.287.70">
    <property type="match status" value="1"/>
</dbReference>
<evidence type="ECO:0000259" key="2">
    <source>
        <dbReference type="Pfam" id="PF07885"/>
    </source>
</evidence>
<keyword evidence="3" id="KW-0406">Ion transport</keyword>
<feature type="domain" description="Potassium channel" evidence="2">
    <location>
        <begin position="17"/>
        <end position="86"/>
    </location>
</feature>
<keyword evidence="1" id="KW-0472">Membrane</keyword>
<protein>
    <submittedName>
        <fullName evidence="3">Two pore domain potassium channel family protein</fullName>
    </submittedName>
</protein>
<dbReference type="InterPro" id="IPR013099">
    <property type="entry name" value="K_chnl_dom"/>
</dbReference>
<dbReference type="GO" id="GO:0034220">
    <property type="term" value="P:monoatomic ion transmembrane transport"/>
    <property type="evidence" value="ECO:0007669"/>
    <property type="project" value="UniProtKB-KW"/>
</dbReference>